<dbReference type="GO" id="GO:0005739">
    <property type="term" value="C:mitochondrion"/>
    <property type="evidence" value="ECO:0007669"/>
    <property type="project" value="TreeGrafter"/>
</dbReference>
<dbReference type="Gene3D" id="3.30.9.10">
    <property type="entry name" value="D-Amino Acid Oxidase, subunit A, domain 2"/>
    <property type="match status" value="1"/>
</dbReference>
<feature type="domain" description="FAD-binding" evidence="3">
    <location>
        <begin position="3"/>
        <end position="98"/>
    </location>
</feature>
<evidence type="ECO:0000256" key="2">
    <source>
        <dbReference type="ARBA" id="ARBA00022827"/>
    </source>
</evidence>
<dbReference type="EMBL" id="JBDFQZ010000011">
    <property type="protein sequence ID" value="KAK9675452.1"/>
    <property type="molecule type" value="Genomic_DNA"/>
</dbReference>
<keyword evidence="5" id="KW-1185">Reference proteome</keyword>
<dbReference type="SUPFAM" id="SSF51905">
    <property type="entry name" value="FAD/NAD(P)-binding domain"/>
    <property type="match status" value="1"/>
</dbReference>
<dbReference type="GO" id="GO:0016709">
    <property type="term" value="F:oxidoreductase activity, acting on paired donors, with incorporation or reduction of molecular oxygen, NAD(P)H as one donor, and incorporation of one atom of oxygen"/>
    <property type="evidence" value="ECO:0007669"/>
    <property type="project" value="UniProtKB-ARBA"/>
</dbReference>
<dbReference type="Pfam" id="PF01494">
    <property type="entry name" value="FAD_binding_3"/>
    <property type="match status" value="1"/>
</dbReference>
<dbReference type="Proteomes" id="UP001443914">
    <property type="component" value="Unassembled WGS sequence"/>
</dbReference>
<organism evidence="4 5">
    <name type="scientific">Saponaria officinalis</name>
    <name type="common">Common soapwort</name>
    <name type="synonym">Lychnis saponaria</name>
    <dbReference type="NCBI Taxonomy" id="3572"/>
    <lineage>
        <taxon>Eukaryota</taxon>
        <taxon>Viridiplantae</taxon>
        <taxon>Streptophyta</taxon>
        <taxon>Embryophyta</taxon>
        <taxon>Tracheophyta</taxon>
        <taxon>Spermatophyta</taxon>
        <taxon>Magnoliopsida</taxon>
        <taxon>eudicotyledons</taxon>
        <taxon>Gunneridae</taxon>
        <taxon>Pentapetalae</taxon>
        <taxon>Caryophyllales</taxon>
        <taxon>Caryophyllaceae</taxon>
        <taxon>Caryophylleae</taxon>
        <taxon>Saponaria</taxon>
    </lineage>
</organism>
<dbReference type="GO" id="GO:0006744">
    <property type="term" value="P:ubiquinone biosynthetic process"/>
    <property type="evidence" value="ECO:0007669"/>
    <property type="project" value="TreeGrafter"/>
</dbReference>
<gene>
    <name evidence="4" type="ORF">RND81_11G007900</name>
</gene>
<dbReference type="Gene3D" id="3.40.30.120">
    <property type="match status" value="1"/>
</dbReference>
<keyword evidence="2" id="KW-0274">FAD</keyword>
<evidence type="ECO:0000313" key="5">
    <source>
        <dbReference type="Proteomes" id="UP001443914"/>
    </source>
</evidence>
<keyword evidence="1" id="KW-0285">Flavoprotein</keyword>
<dbReference type="PANTHER" id="PTHR43004:SF6">
    <property type="entry name" value="FAD_NAD(P)-BINDING OXIDOREDUCTASE FAMILY PROTEIN"/>
    <property type="match status" value="1"/>
</dbReference>
<evidence type="ECO:0000256" key="1">
    <source>
        <dbReference type="ARBA" id="ARBA00022630"/>
    </source>
</evidence>
<sequence length="386" mass="42533">MCEQLIFKLVGHELDDIAVIDVKPWVMHAEVAEKFVSCNNQVILAGDAAHRFPPAGGFGMNTGIQDAQNLAWKLASVINGIAPITLLNTYESERKPIAIFNTALSVENFKAAMEVPAALGLDPTIANSVHRIITDGLGSILPSGLQRVVLDGIFNIGRAQLSQTILNEKNPIGSSRLAKLKRIFEEGKSLQLQFPAEDLGFRYVEGALVSDRHVIRDNERAPTGRRRDYVPSSEPGSRLPHMKLRSLSSVSDEVISTLDLVPGDKLEFALIIAPVESSYKLARATMSVAAKFNVLVKVCVIWPEATANRPNETPSSPESFTNVMEVKKSRDSPSWWDLCRMNDRGAILVRPDEHIAWRSRSEIHDPITEIERVFAVVLGHKTCIAS</sequence>
<comment type="caution">
    <text evidence="4">The sequence shown here is derived from an EMBL/GenBank/DDBJ whole genome shotgun (WGS) entry which is preliminary data.</text>
</comment>
<dbReference type="InterPro" id="IPR036188">
    <property type="entry name" value="FAD/NAD-bd_sf"/>
</dbReference>
<dbReference type="GO" id="GO:0071949">
    <property type="term" value="F:FAD binding"/>
    <property type="evidence" value="ECO:0007669"/>
    <property type="project" value="InterPro"/>
</dbReference>
<dbReference type="PRINTS" id="PR00420">
    <property type="entry name" value="RNGMNOXGNASE"/>
</dbReference>
<dbReference type="InterPro" id="IPR002938">
    <property type="entry name" value="FAD-bd"/>
</dbReference>
<dbReference type="InterPro" id="IPR050641">
    <property type="entry name" value="RIFMO-like"/>
</dbReference>
<dbReference type="PANTHER" id="PTHR43004">
    <property type="entry name" value="TRK SYSTEM POTASSIUM UPTAKE PROTEIN"/>
    <property type="match status" value="1"/>
</dbReference>
<evidence type="ECO:0000313" key="4">
    <source>
        <dbReference type="EMBL" id="KAK9675452.1"/>
    </source>
</evidence>
<dbReference type="Gene3D" id="3.50.50.60">
    <property type="entry name" value="FAD/NAD(P)-binding domain"/>
    <property type="match status" value="1"/>
</dbReference>
<name>A0AAW1HG17_SAPOF</name>
<evidence type="ECO:0000259" key="3">
    <source>
        <dbReference type="Pfam" id="PF01494"/>
    </source>
</evidence>
<dbReference type="AlphaFoldDB" id="A0AAW1HG17"/>
<accession>A0AAW1HG17</accession>
<protein>
    <recommendedName>
        <fullName evidence="3">FAD-binding domain-containing protein</fullName>
    </recommendedName>
</protein>
<proteinExistence type="predicted"/>
<reference evidence="4" key="1">
    <citation type="submission" date="2024-03" db="EMBL/GenBank/DDBJ databases">
        <title>WGS assembly of Saponaria officinalis var. Norfolk2.</title>
        <authorList>
            <person name="Jenkins J."/>
            <person name="Shu S."/>
            <person name="Grimwood J."/>
            <person name="Barry K."/>
            <person name="Goodstein D."/>
            <person name="Schmutz J."/>
            <person name="Leebens-Mack J."/>
            <person name="Osbourn A."/>
        </authorList>
    </citation>
    <scope>NUCLEOTIDE SEQUENCE [LARGE SCALE GENOMIC DNA]</scope>
    <source>
        <strain evidence="4">JIC</strain>
    </source>
</reference>